<reference evidence="3 4" key="1">
    <citation type="journal article" date="2010" name="Nature">
        <title>Perigord black truffle genome uncovers evolutionary origins and mechanisms of symbiosis.</title>
        <authorList>
            <person name="Martin F."/>
            <person name="Kohler A."/>
            <person name="Murat C."/>
            <person name="Balestrini R."/>
            <person name="Coutinho P.M."/>
            <person name="Jaillon O."/>
            <person name="Montanini B."/>
            <person name="Morin E."/>
            <person name="Noel B."/>
            <person name="Percudani R."/>
            <person name="Porcel B."/>
            <person name="Rubini A."/>
            <person name="Amicucci A."/>
            <person name="Amselem J."/>
            <person name="Anthouard V."/>
            <person name="Arcioni S."/>
            <person name="Artiguenave F."/>
            <person name="Aury J.M."/>
            <person name="Ballario P."/>
            <person name="Bolchi A."/>
            <person name="Brenna A."/>
            <person name="Brun A."/>
            <person name="Buee M."/>
            <person name="Cantarel B."/>
            <person name="Chevalier G."/>
            <person name="Couloux A."/>
            <person name="Da Silva C."/>
            <person name="Denoeud F."/>
            <person name="Duplessis S."/>
            <person name="Ghignone S."/>
            <person name="Hilselberger B."/>
            <person name="Iotti M."/>
            <person name="Marcais B."/>
            <person name="Mello A."/>
            <person name="Miranda M."/>
            <person name="Pacioni G."/>
            <person name="Quesneville H."/>
            <person name="Riccioni C."/>
            <person name="Ruotolo R."/>
            <person name="Splivallo R."/>
            <person name="Stocchi V."/>
            <person name="Tisserant E."/>
            <person name="Viscomi A.R."/>
            <person name="Zambonelli A."/>
            <person name="Zampieri E."/>
            <person name="Henrissat B."/>
            <person name="Lebrun M.H."/>
            <person name="Paolocci F."/>
            <person name="Bonfante P."/>
            <person name="Ottonello S."/>
            <person name="Wincker P."/>
        </authorList>
    </citation>
    <scope>NUCLEOTIDE SEQUENCE [LARGE SCALE GENOMIC DNA]</scope>
    <source>
        <strain evidence="3 4">Mel28</strain>
    </source>
</reference>
<proteinExistence type="predicted"/>
<dbReference type="InterPro" id="IPR029498">
    <property type="entry name" value="HeLo_dom"/>
</dbReference>
<protein>
    <submittedName>
        <fullName evidence="3">(Perigord truffle) hypothetical protein</fullName>
    </submittedName>
</protein>
<evidence type="ECO:0000313" key="4">
    <source>
        <dbReference type="Proteomes" id="UP000006911"/>
    </source>
</evidence>
<feature type="domain" description="Prion-inhibition and propagation HeLo" evidence="2">
    <location>
        <begin position="10"/>
        <end position="218"/>
    </location>
</feature>
<dbReference type="RefSeq" id="XP_002839092.1">
    <property type="nucleotide sequence ID" value="XM_002839046.1"/>
</dbReference>
<dbReference type="EMBL" id="FN430208">
    <property type="protein sequence ID" value="CAZ83283.1"/>
    <property type="molecule type" value="Genomic_DNA"/>
</dbReference>
<dbReference type="AlphaFoldDB" id="D5GFJ0"/>
<sequence>MDPVSFLSLVAGIPGLFTSCLQVYDLISSAASHGSDFQVMLSKVDVEHARFILWGGTVGLIQSSASSTGSAFDPRIVHPHILEPVAKILSCIQKSFEDTEKLKKRYGLVAGGGKSSSLPNDSIQLYERPTPAFLSLSIFKEIYERQQLAGEEMQKQNSVLKKARWAIVDKGRFSTAINDLKTFNDSLHRLLPDVEWKTQERLRQEVLASQDENVLRLLQQASEGKHTGLKRAATTRLNRLNSRHQPPQIAAPEAHELPAINDRDFSNPRIWDVTTSPGWASGQGSYVEADGVEKPRSKSFPNAATLAGPWDQGGHPNSPAELPSSGSPMDIRGSARSLGGRGPRAELEIFTSSRATEGEALDGPKSPDIVYLAGMHNLLDFPDYFSGEMTPPPNDAIPELSAETFNHVHVPPKSGYATSPPLTPNPTEAFYICIDFQDSGTRAAIAHSSTPKDSDVVGGWPDNDTCDSYIQSAWVPSVLAYDRSDGGCQWGYQVQESQDQAGWFIAHLQGEKTGLMTYLRRHDKALREALEEYFYHLLRHLLEAAEKKYGRDIYINSGIGCALIVSNKWENGVRTPLKDAVQNALLSLGINSDVALQVHTSLAASYISARLLTLHLEEKIGTGGNSVEGNGGLFMVCHISAEARKSITIQTLQGRPTPSPEATNYRPPQFSSVGMQFVFREFEKLLERHYEYTGIRSHKLYDSVRKNWLRAVQEFSGRQNSVWISCPHYPNCYECHCVGGELSITKGQMEGILNIFFAEVCAQVREGLKKVPGQVGGSRAFKGIYLCGDLGSECSAMYGYLRRELPEQSIYQLPRSATEVATGATVAALKHRSNLPIKAIS</sequence>
<accession>D5GFJ0</accession>
<dbReference type="InParanoid" id="D5GFJ0"/>
<evidence type="ECO:0000259" key="2">
    <source>
        <dbReference type="Pfam" id="PF14479"/>
    </source>
</evidence>
<evidence type="ECO:0000313" key="3">
    <source>
        <dbReference type="EMBL" id="CAZ83283.1"/>
    </source>
</evidence>
<dbReference type="GeneID" id="9188231"/>
<dbReference type="Pfam" id="PF14479">
    <property type="entry name" value="HeLo"/>
    <property type="match status" value="1"/>
</dbReference>
<keyword evidence="4" id="KW-1185">Reference proteome</keyword>
<dbReference type="Proteomes" id="UP000006911">
    <property type="component" value="Unassembled WGS sequence"/>
</dbReference>
<organism evidence="3 4">
    <name type="scientific">Tuber melanosporum (strain Mel28)</name>
    <name type="common">Perigord black truffle</name>
    <dbReference type="NCBI Taxonomy" id="656061"/>
    <lineage>
        <taxon>Eukaryota</taxon>
        <taxon>Fungi</taxon>
        <taxon>Dikarya</taxon>
        <taxon>Ascomycota</taxon>
        <taxon>Pezizomycotina</taxon>
        <taxon>Pezizomycetes</taxon>
        <taxon>Pezizales</taxon>
        <taxon>Tuberaceae</taxon>
        <taxon>Tuber</taxon>
    </lineage>
</organism>
<feature type="region of interest" description="Disordered" evidence="1">
    <location>
        <begin position="281"/>
        <end position="344"/>
    </location>
</feature>
<dbReference type="InterPro" id="IPR038305">
    <property type="entry name" value="HeLo_sf"/>
</dbReference>
<feature type="region of interest" description="Disordered" evidence="1">
    <location>
        <begin position="237"/>
        <end position="268"/>
    </location>
</feature>
<gene>
    <name evidence="3" type="ORF">GSTUM_00006927001</name>
</gene>
<dbReference type="STRING" id="656061.D5GFJ0"/>
<feature type="compositionally biased region" description="Basic and acidic residues" evidence="1">
    <location>
        <begin position="253"/>
        <end position="266"/>
    </location>
</feature>
<dbReference type="HOGENOM" id="CLU_338365_0_0_1"/>
<dbReference type="eggNOG" id="ENOG502SHSC">
    <property type="taxonomic scope" value="Eukaryota"/>
</dbReference>
<dbReference type="PANTHER" id="PTHR37542">
    <property type="entry name" value="HELO DOMAIN-CONTAINING PROTEIN-RELATED"/>
    <property type="match status" value="1"/>
</dbReference>
<evidence type="ECO:0000256" key="1">
    <source>
        <dbReference type="SAM" id="MobiDB-lite"/>
    </source>
</evidence>
<name>D5GFJ0_TUBMM</name>
<dbReference type="Gene3D" id="1.20.120.1020">
    <property type="entry name" value="Prion-inhibition and propagation, HeLo domain"/>
    <property type="match status" value="1"/>
</dbReference>
<dbReference type="KEGG" id="tml:GSTUM_00006927001"/>